<keyword evidence="2" id="KW-0472">Membrane</keyword>
<sequence length="137" mass="14391">MRIAIKTRIAALAAGALMIGLTAAAPTARAAEIVDRSAIVSDATPLEMQRRGGFRAGPRIAGRPGGGFRPGPYRGGPRRGNGNLGAAIGIGAAALIIGGAAAAASQQRREEYRECWVERRWVDGPYGPERRNIRVCN</sequence>
<keyword evidence="2" id="KW-0812">Transmembrane</keyword>
<reference evidence="4 5" key="1">
    <citation type="submission" date="2019-04" db="EMBL/GenBank/DDBJ databases">
        <title>Phreatobacter aquaticus sp. nov.</title>
        <authorList>
            <person name="Choi A."/>
            <person name="Baek K."/>
        </authorList>
    </citation>
    <scope>NUCLEOTIDE SEQUENCE [LARGE SCALE GENOMIC DNA]</scope>
    <source>
        <strain evidence="4 5">NMCR1094</strain>
    </source>
</reference>
<evidence type="ECO:0000256" key="1">
    <source>
        <dbReference type="SAM" id="MobiDB-lite"/>
    </source>
</evidence>
<dbReference type="EMBL" id="CP039865">
    <property type="protein sequence ID" value="QCK86967.1"/>
    <property type="molecule type" value="Genomic_DNA"/>
</dbReference>
<evidence type="ECO:0000256" key="3">
    <source>
        <dbReference type="SAM" id="SignalP"/>
    </source>
</evidence>
<dbReference type="KEGG" id="paqt:E8L99_14975"/>
<gene>
    <name evidence="4" type="ORF">E8L99_14975</name>
</gene>
<protein>
    <submittedName>
        <fullName evidence="4">Uncharacterized protein</fullName>
    </submittedName>
</protein>
<keyword evidence="5" id="KW-1185">Reference proteome</keyword>
<evidence type="ECO:0000313" key="5">
    <source>
        <dbReference type="Proteomes" id="UP000298588"/>
    </source>
</evidence>
<proteinExistence type="predicted"/>
<dbReference type="RefSeq" id="WP_137100298.1">
    <property type="nucleotide sequence ID" value="NZ_CP039865.1"/>
</dbReference>
<keyword evidence="2" id="KW-1133">Transmembrane helix</keyword>
<feature type="transmembrane region" description="Helical" evidence="2">
    <location>
        <begin position="84"/>
        <end position="104"/>
    </location>
</feature>
<feature type="signal peptide" evidence="3">
    <location>
        <begin position="1"/>
        <end position="30"/>
    </location>
</feature>
<name>A0A4D7QPV9_9HYPH</name>
<feature type="chain" id="PRO_5020596442" evidence="3">
    <location>
        <begin position="31"/>
        <end position="137"/>
    </location>
</feature>
<dbReference type="Proteomes" id="UP000298588">
    <property type="component" value="Chromosome"/>
</dbReference>
<accession>A0A4D7QPV9</accession>
<dbReference type="AlphaFoldDB" id="A0A4D7QPV9"/>
<organism evidence="4 5">
    <name type="scientific">Phreatobacter aquaticus</name>
    <dbReference type="NCBI Taxonomy" id="2570229"/>
    <lineage>
        <taxon>Bacteria</taxon>
        <taxon>Pseudomonadati</taxon>
        <taxon>Pseudomonadota</taxon>
        <taxon>Alphaproteobacteria</taxon>
        <taxon>Hyphomicrobiales</taxon>
        <taxon>Phreatobacteraceae</taxon>
        <taxon>Phreatobacter</taxon>
    </lineage>
</organism>
<feature type="region of interest" description="Disordered" evidence="1">
    <location>
        <begin position="54"/>
        <end position="74"/>
    </location>
</feature>
<evidence type="ECO:0000256" key="2">
    <source>
        <dbReference type="SAM" id="Phobius"/>
    </source>
</evidence>
<evidence type="ECO:0000313" key="4">
    <source>
        <dbReference type="EMBL" id="QCK86967.1"/>
    </source>
</evidence>
<keyword evidence="3" id="KW-0732">Signal</keyword>